<accession>A0A8J5YCS9</accession>
<comment type="caution">
    <text evidence="1">The sequence shown here is derived from an EMBL/GenBank/DDBJ whole genome shotgun (WGS) entry which is preliminary data.</text>
</comment>
<gene>
    <name evidence="1" type="ORF">CXB51_028658</name>
</gene>
<dbReference type="Proteomes" id="UP000701853">
    <property type="component" value="Chromosome 11"/>
</dbReference>
<dbReference type="AlphaFoldDB" id="A0A8J5YCS9"/>
<dbReference type="EMBL" id="JAHUZN010000011">
    <property type="protein sequence ID" value="KAG8478752.1"/>
    <property type="molecule type" value="Genomic_DNA"/>
</dbReference>
<organism evidence="1 2">
    <name type="scientific">Gossypium anomalum</name>
    <dbReference type="NCBI Taxonomy" id="47600"/>
    <lineage>
        <taxon>Eukaryota</taxon>
        <taxon>Viridiplantae</taxon>
        <taxon>Streptophyta</taxon>
        <taxon>Embryophyta</taxon>
        <taxon>Tracheophyta</taxon>
        <taxon>Spermatophyta</taxon>
        <taxon>Magnoliopsida</taxon>
        <taxon>eudicotyledons</taxon>
        <taxon>Gunneridae</taxon>
        <taxon>Pentapetalae</taxon>
        <taxon>rosids</taxon>
        <taxon>malvids</taxon>
        <taxon>Malvales</taxon>
        <taxon>Malvaceae</taxon>
        <taxon>Malvoideae</taxon>
        <taxon>Gossypium</taxon>
    </lineage>
</organism>
<evidence type="ECO:0000313" key="1">
    <source>
        <dbReference type="EMBL" id="KAG8478752.1"/>
    </source>
</evidence>
<reference evidence="1 2" key="1">
    <citation type="journal article" date="2021" name="bioRxiv">
        <title>The Gossypium anomalum genome as a resource for cotton improvement and evolutionary analysis of hybrid incompatibility.</title>
        <authorList>
            <person name="Grover C.E."/>
            <person name="Yuan D."/>
            <person name="Arick M.A."/>
            <person name="Miller E.R."/>
            <person name="Hu G."/>
            <person name="Peterson D.G."/>
            <person name="Wendel J.F."/>
            <person name="Udall J.A."/>
        </authorList>
    </citation>
    <scope>NUCLEOTIDE SEQUENCE [LARGE SCALE GENOMIC DNA]</scope>
    <source>
        <strain evidence="1">JFW-Udall</strain>
        <tissue evidence="1">Leaf</tissue>
    </source>
</reference>
<dbReference type="OrthoDB" id="1752144at2759"/>
<name>A0A8J5YCS9_9ROSI</name>
<protein>
    <submittedName>
        <fullName evidence="1">Uncharacterized protein</fullName>
    </submittedName>
</protein>
<evidence type="ECO:0000313" key="2">
    <source>
        <dbReference type="Proteomes" id="UP000701853"/>
    </source>
</evidence>
<sequence>MLLPRINELSLEGADKMTHLWNQGSPSITFLQILKLFEFSNIGGYEMVREVIATDGATYHETNFKEL</sequence>
<proteinExistence type="predicted"/>
<keyword evidence="2" id="KW-1185">Reference proteome</keyword>